<evidence type="ECO:0000313" key="5">
    <source>
        <dbReference type="EMBL" id="OGY94046.1"/>
    </source>
</evidence>
<dbReference type="PROSITE" id="PS00550">
    <property type="entry name" value="HEMERYTHRINS"/>
    <property type="match status" value="1"/>
</dbReference>
<dbReference type="InterPro" id="IPR016131">
    <property type="entry name" value="Haemerythrin_Fe_BS"/>
</dbReference>
<dbReference type="Gene3D" id="1.20.120.50">
    <property type="entry name" value="Hemerythrin-like"/>
    <property type="match status" value="1"/>
</dbReference>
<accession>A0A1G2BYL4</accession>
<dbReference type="GO" id="GO:0046872">
    <property type="term" value="F:metal ion binding"/>
    <property type="evidence" value="ECO:0007669"/>
    <property type="project" value="UniProtKB-KW"/>
</dbReference>
<dbReference type="NCBIfam" id="NF033749">
    <property type="entry name" value="bact_hemeryth"/>
    <property type="match status" value="1"/>
</dbReference>
<keyword evidence="3" id="KW-0408">Iron</keyword>
<organism evidence="5 6">
    <name type="scientific">Candidatus Komeilibacteria bacterium RIFOXYC1_FULL_37_11</name>
    <dbReference type="NCBI Taxonomy" id="1798555"/>
    <lineage>
        <taxon>Bacteria</taxon>
        <taxon>Candidatus Komeiliibacteriota</taxon>
    </lineage>
</organism>
<dbReference type="AlphaFoldDB" id="A0A1G2BYL4"/>
<dbReference type="EMBL" id="MHKQ01000013">
    <property type="protein sequence ID" value="OGY94046.1"/>
    <property type="molecule type" value="Genomic_DNA"/>
</dbReference>
<keyword evidence="2" id="KW-0479">Metal-binding</keyword>
<name>A0A1G2BYL4_9BACT</name>
<evidence type="ECO:0000259" key="4">
    <source>
        <dbReference type="Pfam" id="PF01814"/>
    </source>
</evidence>
<reference evidence="5 6" key="1">
    <citation type="journal article" date="2016" name="Nat. Commun.">
        <title>Thousands of microbial genomes shed light on interconnected biogeochemical processes in an aquifer system.</title>
        <authorList>
            <person name="Anantharaman K."/>
            <person name="Brown C.T."/>
            <person name="Hug L.A."/>
            <person name="Sharon I."/>
            <person name="Castelle C.J."/>
            <person name="Probst A.J."/>
            <person name="Thomas B.C."/>
            <person name="Singh A."/>
            <person name="Wilkins M.J."/>
            <person name="Karaoz U."/>
            <person name="Brodie E.L."/>
            <person name="Williams K.H."/>
            <person name="Hubbard S.S."/>
            <person name="Banfield J.F."/>
        </authorList>
    </citation>
    <scope>NUCLEOTIDE SEQUENCE [LARGE SCALE GENOMIC DNA]</scope>
</reference>
<dbReference type="NCBIfam" id="TIGR02481">
    <property type="entry name" value="hemeryth_dom"/>
    <property type="match status" value="1"/>
</dbReference>
<evidence type="ECO:0000256" key="2">
    <source>
        <dbReference type="ARBA" id="ARBA00022723"/>
    </source>
</evidence>
<comment type="caution">
    <text evidence="5">The sequence shown here is derived from an EMBL/GenBank/DDBJ whole genome shotgun (WGS) entry which is preliminary data.</text>
</comment>
<dbReference type="InterPro" id="IPR012827">
    <property type="entry name" value="Hemerythrin_metal-bd"/>
</dbReference>
<dbReference type="PANTHER" id="PTHR37164:SF1">
    <property type="entry name" value="BACTERIOHEMERYTHRIN"/>
    <property type="match status" value="1"/>
</dbReference>
<dbReference type="InterPro" id="IPR035938">
    <property type="entry name" value="Hemerythrin-like_sf"/>
</dbReference>
<dbReference type="Pfam" id="PF01814">
    <property type="entry name" value="Hemerythrin"/>
    <property type="match status" value="1"/>
</dbReference>
<dbReference type="InterPro" id="IPR050669">
    <property type="entry name" value="Hemerythrin"/>
</dbReference>
<dbReference type="Proteomes" id="UP000177626">
    <property type="component" value="Unassembled WGS sequence"/>
</dbReference>
<proteinExistence type="inferred from homology"/>
<dbReference type="CDD" id="cd12107">
    <property type="entry name" value="Hemerythrin"/>
    <property type="match status" value="1"/>
</dbReference>
<feature type="domain" description="Hemerythrin-like" evidence="4">
    <location>
        <begin position="16"/>
        <end position="127"/>
    </location>
</feature>
<dbReference type="PANTHER" id="PTHR37164">
    <property type="entry name" value="BACTERIOHEMERYTHRIN"/>
    <property type="match status" value="1"/>
</dbReference>
<evidence type="ECO:0000256" key="1">
    <source>
        <dbReference type="ARBA" id="ARBA00010587"/>
    </source>
</evidence>
<comment type="similarity">
    <text evidence="1">Belongs to the hemerythrin family.</text>
</comment>
<protein>
    <recommendedName>
        <fullName evidence="4">Hemerythrin-like domain-containing protein</fullName>
    </recommendedName>
</protein>
<gene>
    <name evidence="5" type="ORF">A2406_00225</name>
</gene>
<evidence type="ECO:0000313" key="6">
    <source>
        <dbReference type="Proteomes" id="UP000177626"/>
    </source>
</evidence>
<sequence length="138" mass="16807">MPKEKLFSWKKEYELGIKEIDAEHKNIIRIMNDLYFILEEKLDAKATEMVLKDLLQYSTYHFATEEKYFKKFHYADATKHIKHHHFFTKKIQQIYKKNQAGEKNVTFELIDFLEDWFLEHVILADKDYVECFNKHGLK</sequence>
<evidence type="ECO:0000256" key="3">
    <source>
        <dbReference type="ARBA" id="ARBA00023004"/>
    </source>
</evidence>
<dbReference type="SUPFAM" id="SSF47188">
    <property type="entry name" value="Hemerythrin-like"/>
    <property type="match status" value="1"/>
</dbReference>
<dbReference type="InterPro" id="IPR012312">
    <property type="entry name" value="Hemerythrin-like"/>
</dbReference>